<feature type="transmembrane region" description="Helical" evidence="5">
    <location>
        <begin position="207"/>
        <end position="223"/>
    </location>
</feature>
<accession>A0A9Q4CPT3</accession>
<dbReference type="PANTHER" id="PTHR37422:SF13">
    <property type="entry name" value="LIPOPOLYSACCHARIDE BIOSYNTHESIS PROTEIN PA4999-RELATED"/>
    <property type="match status" value="1"/>
</dbReference>
<organism evidence="7 8">
    <name type="scientific">Morganella morganii</name>
    <name type="common">Proteus morganii</name>
    <dbReference type="NCBI Taxonomy" id="582"/>
    <lineage>
        <taxon>Bacteria</taxon>
        <taxon>Pseudomonadati</taxon>
        <taxon>Pseudomonadota</taxon>
        <taxon>Gammaproteobacteria</taxon>
        <taxon>Enterobacterales</taxon>
        <taxon>Morganellaceae</taxon>
        <taxon>Morganella</taxon>
    </lineage>
</organism>
<dbReference type="PANTHER" id="PTHR37422">
    <property type="entry name" value="TEICHURONIC ACID BIOSYNTHESIS PROTEIN TUAE"/>
    <property type="match status" value="1"/>
</dbReference>
<feature type="transmembrane region" description="Helical" evidence="5">
    <location>
        <begin position="343"/>
        <end position="363"/>
    </location>
</feature>
<evidence type="ECO:0000256" key="5">
    <source>
        <dbReference type="SAM" id="Phobius"/>
    </source>
</evidence>
<dbReference type="EMBL" id="JAPNMI010000009">
    <property type="protein sequence ID" value="MCY0791208.1"/>
    <property type="molecule type" value="Genomic_DNA"/>
</dbReference>
<evidence type="ECO:0000313" key="7">
    <source>
        <dbReference type="EMBL" id="MCY0791208.1"/>
    </source>
</evidence>
<keyword evidence="2 5" id="KW-0812">Transmembrane</keyword>
<dbReference type="InterPro" id="IPR007016">
    <property type="entry name" value="O-antigen_ligase-rel_domated"/>
</dbReference>
<feature type="transmembrane region" description="Helical" evidence="5">
    <location>
        <begin position="93"/>
        <end position="114"/>
    </location>
</feature>
<feature type="transmembrane region" description="Helical" evidence="5">
    <location>
        <begin position="67"/>
        <end position="87"/>
    </location>
</feature>
<evidence type="ECO:0000256" key="4">
    <source>
        <dbReference type="ARBA" id="ARBA00023136"/>
    </source>
</evidence>
<dbReference type="RefSeq" id="WP_260249883.1">
    <property type="nucleotide sequence ID" value="NZ_BRRE01000009.1"/>
</dbReference>
<feature type="transmembrane region" description="Helical" evidence="5">
    <location>
        <begin position="37"/>
        <end position="55"/>
    </location>
</feature>
<evidence type="ECO:0000256" key="2">
    <source>
        <dbReference type="ARBA" id="ARBA00022692"/>
    </source>
</evidence>
<feature type="transmembrane region" description="Helical" evidence="5">
    <location>
        <begin position="228"/>
        <end position="245"/>
    </location>
</feature>
<name>A0A9Q4CPT3_MORMO</name>
<comment type="subcellular location">
    <subcellularLocation>
        <location evidence="1">Membrane</location>
        <topology evidence="1">Multi-pass membrane protein</topology>
    </subcellularLocation>
</comment>
<dbReference type="AlphaFoldDB" id="A0A9Q4CPT3"/>
<keyword evidence="4 5" id="KW-0472">Membrane</keyword>
<feature type="transmembrane region" description="Helical" evidence="5">
    <location>
        <begin position="311"/>
        <end position="331"/>
    </location>
</feature>
<keyword evidence="3 5" id="KW-1133">Transmembrane helix</keyword>
<feature type="transmembrane region" description="Helical" evidence="5">
    <location>
        <begin position="160"/>
        <end position="178"/>
    </location>
</feature>
<feature type="transmembrane region" description="Helical" evidence="5">
    <location>
        <begin position="369"/>
        <end position="386"/>
    </location>
</feature>
<feature type="transmembrane region" description="Helical" evidence="5">
    <location>
        <begin position="12"/>
        <end position="31"/>
    </location>
</feature>
<dbReference type="GO" id="GO:0016874">
    <property type="term" value="F:ligase activity"/>
    <property type="evidence" value="ECO:0007669"/>
    <property type="project" value="UniProtKB-KW"/>
</dbReference>
<evidence type="ECO:0000256" key="3">
    <source>
        <dbReference type="ARBA" id="ARBA00022989"/>
    </source>
</evidence>
<protein>
    <submittedName>
        <fullName evidence="7">O-antigen ligase family protein</fullName>
    </submittedName>
</protein>
<reference evidence="7" key="1">
    <citation type="submission" date="2022-08" db="EMBL/GenBank/DDBJ databases">
        <authorList>
            <person name="Dale J.L."/>
        </authorList>
    </citation>
    <scope>NUCLEOTIDE SEQUENCE</scope>
    <source>
        <strain evidence="7">2022EL-00758</strain>
    </source>
</reference>
<dbReference type="InterPro" id="IPR051533">
    <property type="entry name" value="WaaL-like"/>
</dbReference>
<feature type="transmembrane region" description="Helical" evidence="5">
    <location>
        <begin position="185"/>
        <end position="201"/>
    </location>
</feature>
<evidence type="ECO:0000259" key="6">
    <source>
        <dbReference type="Pfam" id="PF04932"/>
    </source>
</evidence>
<dbReference type="Pfam" id="PF04932">
    <property type="entry name" value="Wzy_C"/>
    <property type="match status" value="1"/>
</dbReference>
<evidence type="ECO:0000313" key="8">
    <source>
        <dbReference type="Proteomes" id="UP001076655"/>
    </source>
</evidence>
<feature type="domain" description="O-antigen ligase-related" evidence="6">
    <location>
        <begin position="191"/>
        <end position="323"/>
    </location>
</feature>
<feature type="transmembrane region" description="Helical" evidence="5">
    <location>
        <begin position="121"/>
        <end position="140"/>
    </location>
</feature>
<dbReference type="GO" id="GO:0016020">
    <property type="term" value="C:membrane"/>
    <property type="evidence" value="ECO:0007669"/>
    <property type="project" value="UniProtKB-SubCell"/>
</dbReference>
<sequence length="398" mass="45765">MNILRDSQKIEKIYFFIFSSFLFFSAIFCGFTKVNNLFHVAIALFYLGVIFNPDLKKVFFTMLISKKYFFIFIWLFFIYYSLTNIWGGNIRNLTSTLTHGFYLFTYLSLLIIFLENERTRYITLKCIVLGISVLCIYTLFTDPVLLMSRGVTESNPGPSNVIDLAGYCGVAILIALFIFNKRKDYIMILCILSTAIVMFITLSRGPIISFFIALCLLIRVTYISNRSLFIMLFAILIFSGVMHYYDIFEKLVSRFTDVIHSGGVRIGIWQHTLDSVKEYFLFGRGVEYKLNFVNELKENITTTHSVYMGTLLKGGIIGSVLFFLMIVPGVVSGIKQFIRGERYGLAILIFMLIFISSQGMFVIGNPNEQWILFWLPLAIAMSNLNSTDKNKTVQKTQR</sequence>
<proteinExistence type="predicted"/>
<evidence type="ECO:0000256" key="1">
    <source>
        <dbReference type="ARBA" id="ARBA00004141"/>
    </source>
</evidence>
<keyword evidence="7" id="KW-0436">Ligase</keyword>
<gene>
    <name evidence="7" type="ORF">N0392_16115</name>
</gene>
<dbReference type="Proteomes" id="UP001076655">
    <property type="component" value="Unassembled WGS sequence"/>
</dbReference>
<comment type="caution">
    <text evidence="7">The sequence shown here is derived from an EMBL/GenBank/DDBJ whole genome shotgun (WGS) entry which is preliminary data.</text>
</comment>